<evidence type="ECO:0000313" key="2">
    <source>
        <dbReference type="EMBL" id="AZU02610.1"/>
    </source>
</evidence>
<gene>
    <name evidence="2" type="ORF">X907_0060</name>
</gene>
<dbReference type="SUPFAM" id="SSF160443">
    <property type="entry name" value="SMR domain-like"/>
    <property type="match status" value="1"/>
</dbReference>
<organism evidence="2 3">
    <name type="scientific">Glycocaulis alkaliphilus</name>
    <dbReference type="NCBI Taxonomy" id="1434191"/>
    <lineage>
        <taxon>Bacteria</taxon>
        <taxon>Pseudomonadati</taxon>
        <taxon>Pseudomonadota</taxon>
        <taxon>Alphaproteobacteria</taxon>
        <taxon>Maricaulales</taxon>
        <taxon>Maricaulaceae</taxon>
        <taxon>Glycocaulis</taxon>
    </lineage>
</organism>
<keyword evidence="3" id="KW-1185">Reference proteome</keyword>
<dbReference type="PROSITE" id="PS50828">
    <property type="entry name" value="SMR"/>
    <property type="match status" value="1"/>
</dbReference>
<accession>A0A3T0E5Q8</accession>
<sequence length="187" mass="20034">MSGPKRTLTPEERALWRKVSHTARPLPAGGMRVQSPVNEEGFAALLRGRSGAAPAALNAGSAPRRAPVERGAERKVRRGRVEIDARIDLHGETAAHARQMLLAFLSRAAMKGHQTILVITGKGAAGRAEDTSRFEPWTPDAPSLPGVLRRSLPLWLAEPDFAVLVSGYAPAHARHGGAGAFYVMLRA</sequence>
<evidence type="ECO:0000256" key="1">
    <source>
        <dbReference type="SAM" id="MobiDB-lite"/>
    </source>
</evidence>
<dbReference type="Proteomes" id="UP000286954">
    <property type="component" value="Chromosome"/>
</dbReference>
<name>A0A3T0E5Q8_9PROT</name>
<dbReference type="AlphaFoldDB" id="A0A3T0E5Q8"/>
<feature type="compositionally biased region" description="Low complexity" evidence="1">
    <location>
        <begin position="54"/>
        <end position="63"/>
    </location>
</feature>
<feature type="region of interest" description="Disordered" evidence="1">
    <location>
        <begin position="54"/>
        <end position="74"/>
    </location>
</feature>
<dbReference type="RefSeq" id="WP_127565078.1">
    <property type="nucleotide sequence ID" value="NZ_BMFB01000004.1"/>
</dbReference>
<dbReference type="PANTHER" id="PTHR35562">
    <property type="entry name" value="DNA ENDONUCLEASE SMRA-RELATED"/>
    <property type="match status" value="1"/>
</dbReference>
<dbReference type="Gene3D" id="3.30.1370.110">
    <property type="match status" value="1"/>
</dbReference>
<dbReference type="KEGG" id="gak:X907_0060"/>
<dbReference type="PANTHER" id="PTHR35562:SF2">
    <property type="entry name" value="DNA ENDONUCLEASE SMRA-RELATED"/>
    <property type="match status" value="1"/>
</dbReference>
<proteinExistence type="predicted"/>
<dbReference type="EMBL" id="CP018911">
    <property type="protein sequence ID" value="AZU02610.1"/>
    <property type="molecule type" value="Genomic_DNA"/>
</dbReference>
<evidence type="ECO:0000313" key="3">
    <source>
        <dbReference type="Proteomes" id="UP000286954"/>
    </source>
</evidence>
<dbReference type="OrthoDB" id="7165597at2"/>
<protein>
    <submittedName>
        <fullName evidence="2">Smr protein/MutS2</fullName>
    </submittedName>
</protein>
<reference evidence="2 3" key="1">
    <citation type="submission" date="2016-12" db="EMBL/GenBank/DDBJ databases">
        <title>The genome of dimorphic prosthecate Glycocaulis alkaliphilus 6b-8t, isolated from crude oil dictates its adaptability in petroleum environments.</title>
        <authorList>
            <person name="Wu X.-L."/>
            <person name="Geng S."/>
        </authorList>
    </citation>
    <scope>NUCLEOTIDE SEQUENCE [LARGE SCALE GENOMIC DNA]</scope>
    <source>
        <strain evidence="2 3">6B-8</strain>
    </source>
</reference>
<dbReference type="Pfam" id="PF01713">
    <property type="entry name" value="Smr"/>
    <property type="match status" value="1"/>
</dbReference>
<dbReference type="InterPro" id="IPR036063">
    <property type="entry name" value="Smr_dom_sf"/>
</dbReference>
<dbReference type="InterPro" id="IPR002625">
    <property type="entry name" value="Smr_dom"/>
</dbReference>